<protein>
    <submittedName>
        <fullName evidence="1">Uncharacterized protein</fullName>
    </submittedName>
</protein>
<name>D3FEI0_CONWI</name>
<proteinExistence type="predicted"/>
<dbReference type="HOGENOM" id="CLU_2394684_0_0_11"/>
<sequence>MADTLRTPTHRLLAGPDGRAIADLVFVDRAQARTPYRTCVKRGGRQPVRTCFNTTTGDAGTPTITPLRFQRGPYRVVWSVGGTVVARWQFAVV</sequence>
<reference evidence="2" key="2">
    <citation type="submission" date="2010-01" db="EMBL/GenBank/DDBJ databases">
        <title>The complete genome of Conexibacter woesei DSM 14684.</title>
        <authorList>
            <consortium name="US DOE Joint Genome Institute (JGI-PGF)"/>
            <person name="Lucas S."/>
            <person name="Copeland A."/>
            <person name="Lapidus A."/>
            <person name="Glavina del Rio T."/>
            <person name="Dalin E."/>
            <person name="Tice H."/>
            <person name="Bruce D."/>
            <person name="Goodwin L."/>
            <person name="Pitluck S."/>
            <person name="Kyrpides N."/>
            <person name="Mavromatis K."/>
            <person name="Ivanova N."/>
            <person name="Mikhailova N."/>
            <person name="Chertkov O."/>
            <person name="Brettin T."/>
            <person name="Detter J.C."/>
            <person name="Han C."/>
            <person name="Larimer F."/>
            <person name="Land M."/>
            <person name="Hauser L."/>
            <person name="Markowitz V."/>
            <person name="Cheng J.-F."/>
            <person name="Hugenholtz P."/>
            <person name="Woyke T."/>
            <person name="Wu D."/>
            <person name="Pukall R."/>
            <person name="Steenblock K."/>
            <person name="Schneider S."/>
            <person name="Klenk H.-P."/>
            <person name="Eisen J.A."/>
        </authorList>
    </citation>
    <scope>NUCLEOTIDE SEQUENCE [LARGE SCALE GENOMIC DNA]</scope>
    <source>
        <strain evidence="2">DSM 14684 / CIP 108061 / JCM 11494 / NBRC 100937 / ID131577</strain>
    </source>
</reference>
<gene>
    <name evidence="1" type="ordered locus">Cwoe_5266</name>
</gene>
<dbReference type="Proteomes" id="UP000008229">
    <property type="component" value="Chromosome"/>
</dbReference>
<accession>D3FEI0</accession>
<evidence type="ECO:0000313" key="2">
    <source>
        <dbReference type="Proteomes" id="UP000008229"/>
    </source>
</evidence>
<dbReference type="EMBL" id="CP001854">
    <property type="protein sequence ID" value="ADB53672.1"/>
    <property type="molecule type" value="Genomic_DNA"/>
</dbReference>
<dbReference type="KEGG" id="cwo:Cwoe_5266"/>
<dbReference type="RefSeq" id="WP_012936723.1">
    <property type="nucleotide sequence ID" value="NC_013739.1"/>
</dbReference>
<evidence type="ECO:0000313" key="1">
    <source>
        <dbReference type="EMBL" id="ADB53672.1"/>
    </source>
</evidence>
<dbReference type="AlphaFoldDB" id="D3FEI0"/>
<reference evidence="1 2" key="1">
    <citation type="journal article" date="2010" name="Stand. Genomic Sci.">
        <title>Complete genome sequence of Conexibacter woesei type strain (ID131577).</title>
        <authorList>
            <person name="Pukall R."/>
            <person name="Lapidus A."/>
            <person name="Glavina Del Rio T."/>
            <person name="Copeland A."/>
            <person name="Tice H."/>
            <person name="Cheng J.-F."/>
            <person name="Lucas S."/>
            <person name="Chen F."/>
            <person name="Nolan M."/>
            <person name="Bruce D."/>
            <person name="Goodwin L."/>
            <person name="Pitluck S."/>
            <person name="Mavromatis K."/>
            <person name="Ivanova N."/>
            <person name="Ovchinnikova G."/>
            <person name="Pati A."/>
            <person name="Chen A."/>
            <person name="Palaniappan K."/>
            <person name="Land M."/>
            <person name="Hauser L."/>
            <person name="Chang Y.-J."/>
            <person name="Jeffries C.D."/>
            <person name="Chain P."/>
            <person name="Meincke L."/>
            <person name="Sims D."/>
            <person name="Brettin T."/>
            <person name="Detter J.C."/>
            <person name="Rohde M."/>
            <person name="Goeker M."/>
            <person name="Bristow J."/>
            <person name="Eisen J.A."/>
            <person name="Markowitz V."/>
            <person name="Kyrpides N.C."/>
            <person name="Klenk H.-P."/>
            <person name="Hugenholtz P."/>
        </authorList>
    </citation>
    <scope>NUCLEOTIDE SEQUENCE [LARGE SCALE GENOMIC DNA]</scope>
    <source>
        <strain evidence="2">DSM 14684 / CIP 108061 / JCM 11494 / NBRC 100937 / ID131577</strain>
    </source>
</reference>
<keyword evidence="2" id="KW-1185">Reference proteome</keyword>
<organism evidence="1 2">
    <name type="scientific">Conexibacter woesei (strain DSM 14684 / CCUG 47730 / CIP 108061 / JCM 11494 / NBRC 100937 / ID131577)</name>
    <dbReference type="NCBI Taxonomy" id="469383"/>
    <lineage>
        <taxon>Bacteria</taxon>
        <taxon>Bacillati</taxon>
        <taxon>Actinomycetota</taxon>
        <taxon>Thermoleophilia</taxon>
        <taxon>Solirubrobacterales</taxon>
        <taxon>Conexibacteraceae</taxon>
        <taxon>Conexibacter</taxon>
    </lineage>
</organism>